<evidence type="ECO:0000313" key="6">
    <source>
        <dbReference type="Proteomes" id="UP000440713"/>
    </source>
</evidence>
<evidence type="ECO:0000259" key="4">
    <source>
        <dbReference type="PROSITE" id="PS50995"/>
    </source>
</evidence>
<evidence type="ECO:0000313" key="5">
    <source>
        <dbReference type="EMBL" id="MST61897.1"/>
    </source>
</evidence>
<dbReference type="PANTHER" id="PTHR42756">
    <property type="entry name" value="TRANSCRIPTIONAL REGULATOR, MARR"/>
    <property type="match status" value="1"/>
</dbReference>
<evidence type="ECO:0000256" key="1">
    <source>
        <dbReference type="ARBA" id="ARBA00023015"/>
    </source>
</evidence>
<feature type="domain" description="HTH marR-type" evidence="4">
    <location>
        <begin position="2"/>
        <end position="142"/>
    </location>
</feature>
<comment type="caution">
    <text evidence="5">The sequence shown here is derived from an EMBL/GenBank/DDBJ whole genome shotgun (WGS) entry which is preliminary data.</text>
</comment>
<dbReference type="InterPro" id="IPR036390">
    <property type="entry name" value="WH_DNA-bd_sf"/>
</dbReference>
<keyword evidence="2" id="KW-0238">DNA-binding</keyword>
<dbReference type="GO" id="GO:0003677">
    <property type="term" value="F:DNA binding"/>
    <property type="evidence" value="ECO:0007669"/>
    <property type="project" value="UniProtKB-KW"/>
</dbReference>
<dbReference type="AlphaFoldDB" id="A0A6N7XEZ8"/>
<evidence type="ECO:0000256" key="3">
    <source>
        <dbReference type="ARBA" id="ARBA00023163"/>
    </source>
</evidence>
<dbReference type="RefSeq" id="WP_154537271.1">
    <property type="nucleotide sequence ID" value="NZ_JAQYHJ010000077.1"/>
</dbReference>
<protein>
    <submittedName>
        <fullName evidence="5">MarR family transcriptional regulator</fullName>
    </submittedName>
</protein>
<keyword evidence="3" id="KW-0804">Transcription</keyword>
<keyword evidence="6" id="KW-1185">Reference proteome</keyword>
<dbReference type="SMART" id="SM00347">
    <property type="entry name" value="HTH_MARR"/>
    <property type="match status" value="1"/>
</dbReference>
<dbReference type="GO" id="GO:0003700">
    <property type="term" value="F:DNA-binding transcription factor activity"/>
    <property type="evidence" value="ECO:0007669"/>
    <property type="project" value="InterPro"/>
</dbReference>
<dbReference type="PRINTS" id="PR00598">
    <property type="entry name" value="HTHMARR"/>
</dbReference>
<reference evidence="5 6" key="1">
    <citation type="submission" date="2019-08" db="EMBL/GenBank/DDBJ databases">
        <title>In-depth cultivation of the pig gut microbiome towards novel bacterial diversity and tailored functional studies.</title>
        <authorList>
            <person name="Wylensek D."/>
            <person name="Hitch T.C.A."/>
            <person name="Clavel T."/>
        </authorList>
    </citation>
    <scope>NUCLEOTIDE SEQUENCE [LARGE SCALE GENOMIC DNA]</scope>
    <source>
        <strain evidence="5 6">WCA-SAB-591-4A-A</strain>
    </source>
</reference>
<dbReference type="Pfam" id="PF01047">
    <property type="entry name" value="MarR"/>
    <property type="match status" value="1"/>
</dbReference>
<sequence length="152" mass="17938">MYTEVDTTISFLVKSLPTIYNNFYLEYIKQFIQDKDINKTQIRAITFIYNYGSISMTNLCSMLNIEKGSLTSMIDDLSDKGYLVRIRDKKDRRKFNIALTRKGELLSEDFIELLKESLEERIRKIDIDDLDSFIDSLKNIMGVMEKFEKDEQ</sequence>
<organism evidence="5 6">
    <name type="scientific">Peptostreptococcus porci</name>
    <dbReference type="NCBI Taxonomy" id="2652282"/>
    <lineage>
        <taxon>Bacteria</taxon>
        <taxon>Bacillati</taxon>
        <taxon>Bacillota</taxon>
        <taxon>Clostridia</taxon>
        <taxon>Peptostreptococcales</taxon>
        <taxon>Peptostreptococcaceae</taxon>
        <taxon>Peptostreptococcus</taxon>
    </lineage>
</organism>
<dbReference type="SUPFAM" id="SSF46785">
    <property type="entry name" value="Winged helix' DNA-binding domain"/>
    <property type="match status" value="1"/>
</dbReference>
<keyword evidence="1" id="KW-0805">Transcription regulation</keyword>
<dbReference type="Gene3D" id="1.10.10.10">
    <property type="entry name" value="Winged helix-like DNA-binding domain superfamily/Winged helix DNA-binding domain"/>
    <property type="match status" value="1"/>
</dbReference>
<gene>
    <name evidence="5" type="ORF">FYJ71_02775</name>
</gene>
<dbReference type="PROSITE" id="PS50995">
    <property type="entry name" value="HTH_MARR_2"/>
    <property type="match status" value="1"/>
</dbReference>
<dbReference type="InterPro" id="IPR036388">
    <property type="entry name" value="WH-like_DNA-bd_sf"/>
</dbReference>
<name>A0A6N7XEZ8_9FIRM</name>
<dbReference type="EMBL" id="VUNE01000001">
    <property type="protein sequence ID" value="MST61897.1"/>
    <property type="molecule type" value="Genomic_DNA"/>
</dbReference>
<evidence type="ECO:0000256" key="2">
    <source>
        <dbReference type="ARBA" id="ARBA00023125"/>
    </source>
</evidence>
<accession>A0A6N7XEZ8</accession>
<dbReference type="InterPro" id="IPR000835">
    <property type="entry name" value="HTH_MarR-typ"/>
</dbReference>
<proteinExistence type="predicted"/>
<dbReference type="PANTHER" id="PTHR42756:SF1">
    <property type="entry name" value="TRANSCRIPTIONAL REPRESSOR OF EMRAB OPERON"/>
    <property type="match status" value="1"/>
</dbReference>
<dbReference type="Proteomes" id="UP000440713">
    <property type="component" value="Unassembled WGS sequence"/>
</dbReference>